<feature type="domain" description="RNA polymerase sigma-70 region 4" evidence="3">
    <location>
        <begin position="35"/>
        <end position="74"/>
    </location>
</feature>
<evidence type="ECO:0000256" key="1">
    <source>
        <dbReference type="SAM" id="Coils"/>
    </source>
</evidence>
<evidence type="ECO:0000256" key="2">
    <source>
        <dbReference type="SAM" id="MobiDB-lite"/>
    </source>
</evidence>
<dbReference type="SUPFAM" id="SSF88659">
    <property type="entry name" value="Sigma3 and sigma4 domains of RNA polymerase sigma factors"/>
    <property type="match status" value="1"/>
</dbReference>
<evidence type="ECO:0000313" key="4">
    <source>
        <dbReference type="EMBL" id="GII80721.1"/>
    </source>
</evidence>
<comment type="caution">
    <text evidence="4">The sequence shown here is derived from an EMBL/GenBank/DDBJ whole genome shotgun (WGS) entry which is preliminary data.</text>
</comment>
<feature type="coiled-coil region" evidence="1">
    <location>
        <begin position="19"/>
        <end position="46"/>
    </location>
</feature>
<feature type="region of interest" description="Disordered" evidence="2">
    <location>
        <begin position="261"/>
        <end position="281"/>
    </location>
</feature>
<protein>
    <recommendedName>
        <fullName evidence="3">RNA polymerase sigma-70 region 4 domain-containing protein</fullName>
    </recommendedName>
</protein>
<dbReference type="Pfam" id="PF04545">
    <property type="entry name" value="Sigma70_r4"/>
    <property type="match status" value="1"/>
</dbReference>
<dbReference type="InterPro" id="IPR007630">
    <property type="entry name" value="RNA_pol_sigma70_r4"/>
</dbReference>
<keyword evidence="5" id="KW-1185">Reference proteome</keyword>
<dbReference type="Proteomes" id="UP000655287">
    <property type="component" value="Unassembled WGS sequence"/>
</dbReference>
<dbReference type="RefSeq" id="WP_203991883.1">
    <property type="nucleotide sequence ID" value="NZ_BOOU01000078.1"/>
</dbReference>
<sequence>MPASELDRIAAIKDPYLLLKAATERLNAAQQEVAELARLRRRVIQDLHAQGMSYAQIAQAAGLTRGRIHQIRHTGPAPEGAFLGTGTITIATPLKQDAIKARPVVAMEDVTASKRLEDLARGYGLAVELEHVPLGGQIDLNRPNLIVICGPRLSPVVGRLYESDPVLEWAKADDGPWTLHDRRTGTVYRSGEDSTPPASVDYAYLGRLGRPDGQGNVLIFTGIHPQGTLGVVSLITGEINTLWGQVAGDRFSTVVRVEYDPESGEPVTAEPAGPLYRHQES</sequence>
<reference evidence="4" key="1">
    <citation type="submission" date="2021-01" db="EMBL/GenBank/DDBJ databases">
        <title>Whole genome shotgun sequence of Sphaerisporangium rufum NBRC 109079.</title>
        <authorList>
            <person name="Komaki H."/>
            <person name="Tamura T."/>
        </authorList>
    </citation>
    <scope>NUCLEOTIDE SEQUENCE</scope>
    <source>
        <strain evidence="4">NBRC 109079</strain>
    </source>
</reference>
<gene>
    <name evidence="4" type="ORF">Sru01_57030</name>
</gene>
<proteinExistence type="predicted"/>
<dbReference type="InterPro" id="IPR013324">
    <property type="entry name" value="RNA_pol_sigma_r3/r4-like"/>
</dbReference>
<keyword evidence="1" id="KW-0175">Coiled coil</keyword>
<organism evidence="4 5">
    <name type="scientific">Sphaerisporangium rufum</name>
    <dbReference type="NCBI Taxonomy" id="1381558"/>
    <lineage>
        <taxon>Bacteria</taxon>
        <taxon>Bacillati</taxon>
        <taxon>Actinomycetota</taxon>
        <taxon>Actinomycetes</taxon>
        <taxon>Streptosporangiales</taxon>
        <taxon>Streptosporangiaceae</taxon>
        <taxon>Sphaerisporangium</taxon>
    </lineage>
</organism>
<name>A0A919R6S1_9ACTN</name>
<evidence type="ECO:0000313" key="5">
    <source>
        <dbReference type="Proteomes" id="UP000655287"/>
    </source>
</evidence>
<dbReference type="EMBL" id="BOOU01000078">
    <property type="protein sequence ID" value="GII80721.1"/>
    <property type="molecule type" value="Genomic_DNA"/>
</dbReference>
<accession>A0A919R6S1</accession>
<evidence type="ECO:0000259" key="3">
    <source>
        <dbReference type="Pfam" id="PF04545"/>
    </source>
</evidence>
<dbReference type="AlphaFoldDB" id="A0A919R6S1"/>